<dbReference type="Proteomes" id="UP000463961">
    <property type="component" value="Chromosome"/>
</dbReference>
<dbReference type="AlphaFoldDB" id="A0A679I4L3"/>
<accession>A0A679I4L3</accession>
<evidence type="ECO:0000313" key="1">
    <source>
        <dbReference type="EMBL" id="BBU69454.1"/>
    </source>
</evidence>
<reference evidence="2" key="1">
    <citation type="submission" date="2020-01" db="EMBL/GenBank/DDBJ databases">
        <title>Phosphoaccumulans saitamaens gen. nov., sp. nov., a polyphosphate accumulating bacterium isolated from surface river water.</title>
        <authorList>
            <person name="Watanabe K."/>
            <person name="Suda W."/>
        </authorList>
    </citation>
    <scope>NUCLEOTIDE SEQUENCE [LARGE SCALE GENOMIC DNA]</scope>
    <source>
        <strain evidence="2">ICHIAU1</strain>
    </source>
</reference>
<dbReference type="RefSeq" id="WP_162049838.1">
    <property type="nucleotide sequence ID" value="NZ_AP019011.1"/>
</dbReference>
<evidence type="ECO:0000313" key="2">
    <source>
        <dbReference type="Proteomes" id="UP000463961"/>
    </source>
</evidence>
<protein>
    <submittedName>
        <fullName evidence="1">Uncharacterized protein</fullName>
    </submittedName>
</protein>
<dbReference type="EMBL" id="AP022345">
    <property type="protein sequence ID" value="BBU69454.1"/>
    <property type="molecule type" value="Genomic_DNA"/>
</dbReference>
<sequence length="212" mass="23281">MAKESLKNLGVAFPKSKQGRAEQSLSNLVEAAEKIVATGDAMGFNARTLAKVSGYSLGSLVQRLGKVENIFLHAIAFGRTKQLKELAQQIESFGSDKTADQYAEFIVGLSLSRIPVVGAQVIRYYESRAMGRTNNVSNIHAYTDEMIPTLNKIIAQDKTGTLRKVPTYEMKYLARSIFHILERPFAEGDPEAGSAAHRAMAIHHISRLLSAE</sequence>
<keyword evidence="2" id="KW-1185">Reference proteome</keyword>
<dbReference type="OrthoDB" id="9996064at2"/>
<name>A0A679I4L3_9RHOO</name>
<organism evidence="1 2">
    <name type="scientific">Fluviibacter phosphoraccumulans</name>
    <dbReference type="NCBI Taxonomy" id="1751046"/>
    <lineage>
        <taxon>Bacteria</taxon>
        <taxon>Pseudomonadati</taxon>
        <taxon>Pseudomonadota</taxon>
        <taxon>Betaproteobacteria</taxon>
        <taxon>Rhodocyclales</taxon>
        <taxon>Fluviibacteraceae</taxon>
        <taxon>Fluviibacter</taxon>
    </lineage>
</organism>
<gene>
    <name evidence="1" type="ORF">ICHIAU1_17370</name>
</gene>
<proteinExistence type="predicted"/>